<keyword evidence="2" id="KW-0238">DNA-binding</keyword>
<evidence type="ECO:0000259" key="4">
    <source>
        <dbReference type="PROSITE" id="PS01124"/>
    </source>
</evidence>
<accession>A0ABY9RY81</accession>
<dbReference type="Pfam" id="PF12625">
    <property type="entry name" value="Arabinose_bd"/>
    <property type="match status" value="1"/>
</dbReference>
<keyword evidence="3" id="KW-0804">Transcription</keyword>
<evidence type="ECO:0000313" key="6">
    <source>
        <dbReference type="Proteomes" id="UP001250858"/>
    </source>
</evidence>
<keyword evidence="6" id="KW-1185">Reference proteome</keyword>
<dbReference type="InterPro" id="IPR018060">
    <property type="entry name" value="HTH_AraC"/>
</dbReference>
<name>A0ABY9RY81_9ACTN</name>
<dbReference type="SUPFAM" id="SSF46689">
    <property type="entry name" value="Homeodomain-like"/>
    <property type="match status" value="1"/>
</dbReference>
<keyword evidence="1" id="KW-0805">Transcription regulation</keyword>
<sequence>MHHGTTPSAFTRLNVGSAALLGIRPDAYAGLPGLAPPYLDDDRYRTPAATNVRLWELMVAHTPWPAVAELMADRSHLGRLGVWDYLLTSAPTPLDGIRDAVHHLAAAADAGTEALTITDDGQHITLSHLNTAELTYEAASAIRSYALGLLRRRIGEAAGRPIVPVRVTLAAEAPRRHGALTGLYGTRAVDFESAADSITFRAADLRRPAPHAQPGLSELLRRHAEQALATAVPLHTWIDLFRAALRTALEQDGDVPTLASTSRRLSVGSRTLQRRLEEHGTSWRAELDAARRAHVTRLLTATDLTLDAIAARNGYADARTLRRAVRRWTGRTPSALRKGAAG</sequence>
<dbReference type="PROSITE" id="PS01124">
    <property type="entry name" value="HTH_ARAC_FAMILY_2"/>
    <property type="match status" value="1"/>
</dbReference>
<feature type="domain" description="HTH araC/xylS-type" evidence="4">
    <location>
        <begin position="239"/>
        <end position="339"/>
    </location>
</feature>
<dbReference type="PANTHER" id="PTHR47894">
    <property type="entry name" value="HTH-TYPE TRANSCRIPTIONAL REGULATOR GADX"/>
    <property type="match status" value="1"/>
</dbReference>
<dbReference type="Gene3D" id="1.10.10.60">
    <property type="entry name" value="Homeodomain-like"/>
    <property type="match status" value="1"/>
</dbReference>
<evidence type="ECO:0000313" key="5">
    <source>
        <dbReference type="EMBL" id="WMX46688.1"/>
    </source>
</evidence>
<gene>
    <name evidence="5" type="ORF">RGF97_20195</name>
</gene>
<protein>
    <submittedName>
        <fullName evidence="5">AraC family transcriptional regulator ligand-binding domain-containing protein</fullName>
    </submittedName>
</protein>
<dbReference type="Proteomes" id="UP001250858">
    <property type="component" value="Chromosome"/>
</dbReference>
<dbReference type="InterPro" id="IPR032687">
    <property type="entry name" value="AraC-type_N"/>
</dbReference>
<dbReference type="RefSeq" id="WP_309549089.1">
    <property type="nucleotide sequence ID" value="NZ_CP133762.1"/>
</dbReference>
<dbReference type="InterPro" id="IPR009057">
    <property type="entry name" value="Homeodomain-like_sf"/>
</dbReference>
<evidence type="ECO:0000256" key="3">
    <source>
        <dbReference type="ARBA" id="ARBA00023163"/>
    </source>
</evidence>
<evidence type="ECO:0000256" key="1">
    <source>
        <dbReference type="ARBA" id="ARBA00023015"/>
    </source>
</evidence>
<dbReference type="SMART" id="SM00342">
    <property type="entry name" value="HTH_ARAC"/>
    <property type="match status" value="1"/>
</dbReference>
<organism evidence="5 6">
    <name type="scientific">Streptomyces roseicoloratus</name>
    <dbReference type="NCBI Taxonomy" id="2508722"/>
    <lineage>
        <taxon>Bacteria</taxon>
        <taxon>Bacillati</taxon>
        <taxon>Actinomycetota</taxon>
        <taxon>Actinomycetes</taxon>
        <taxon>Kitasatosporales</taxon>
        <taxon>Streptomycetaceae</taxon>
        <taxon>Streptomyces</taxon>
    </lineage>
</organism>
<dbReference type="PANTHER" id="PTHR47894:SF1">
    <property type="entry name" value="HTH-TYPE TRANSCRIPTIONAL REGULATOR VQSM"/>
    <property type="match status" value="1"/>
</dbReference>
<proteinExistence type="predicted"/>
<evidence type="ECO:0000256" key="2">
    <source>
        <dbReference type="ARBA" id="ARBA00023125"/>
    </source>
</evidence>
<reference evidence="5 6" key="1">
    <citation type="submission" date="2023-09" db="EMBL/GenBank/DDBJ databases">
        <title>Complete genome of Streptomyces roseicoloratus T14.</title>
        <authorList>
            <person name="Bashizi T."/>
            <person name="Kim M.-J."/>
            <person name="Lee G."/>
            <person name="Tagele S.B."/>
            <person name="Shin J.-H."/>
        </authorList>
    </citation>
    <scope>NUCLEOTIDE SEQUENCE [LARGE SCALE GENOMIC DNA]</scope>
    <source>
        <strain evidence="5 6">T14</strain>
    </source>
</reference>
<dbReference type="EMBL" id="CP133762">
    <property type="protein sequence ID" value="WMX46688.1"/>
    <property type="molecule type" value="Genomic_DNA"/>
</dbReference>
<dbReference type="Pfam" id="PF12833">
    <property type="entry name" value="HTH_18"/>
    <property type="match status" value="1"/>
</dbReference>